<dbReference type="InterPro" id="IPR013249">
    <property type="entry name" value="RNA_pol_sigma70_r4_t2"/>
</dbReference>
<evidence type="ECO:0000313" key="9">
    <source>
        <dbReference type="Proteomes" id="UP000460435"/>
    </source>
</evidence>
<organism evidence="8 9">
    <name type="scientific">Phytoactinopolyspora mesophila</name>
    <dbReference type="NCBI Taxonomy" id="2650750"/>
    <lineage>
        <taxon>Bacteria</taxon>
        <taxon>Bacillati</taxon>
        <taxon>Actinomycetota</taxon>
        <taxon>Actinomycetes</taxon>
        <taxon>Jiangellales</taxon>
        <taxon>Jiangellaceae</taxon>
        <taxon>Phytoactinopolyspora</taxon>
    </lineage>
</organism>
<evidence type="ECO:0000256" key="5">
    <source>
        <dbReference type="ARBA" id="ARBA00023163"/>
    </source>
</evidence>
<dbReference type="EMBL" id="WLZY01000002">
    <property type="protein sequence ID" value="NDL56919.1"/>
    <property type="molecule type" value="Genomic_DNA"/>
</dbReference>
<keyword evidence="3" id="KW-0731">Sigma factor</keyword>
<dbReference type="InterPro" id="IPR007627">
    <property type="entry name" value="RNA_pol_sigma70_r2"/>
</dbReference>
<dbReference type="Gene3D" id="1.10.1740.10">
    <property type="match status" value="1"/>
</dbReference>
<dbReference type="NCBIfam" id="TIGR02937">
    <property type="entry name" value="sigma70-ECF"/>
    <property type="match status" value="1"/>
</dbReference>
<feature type="domain" description="RNA polymerase sigma factor 70 region 4 type 2" evidence="7">
    <location>
        <begin position="110"/>
        <end position="160"/>
    </location>
</feature>
<accession>A0A7K3M0W9</accession>
<evidence type="ECO:0000256" key="1">
    <source>
        <dbReference type="ARBA" id="ARBA00010641"/>
    </source>
</evidence>
<name>A0A7K3M0W9_9ACTN</name>
<keyword evidence="4" id="KW-0238">DNA-binding</keyword>
<dbReference type="Gene3D" id="1.10.10.10">
    <property type="entry name" value="Winged helix-like DNA-binding domain superfamily/Winged helix DNA-binding domain"/>
    <property type="match status" value="1"/>
</dbReference>
<keyword evidence="5" id="KW-0804">Transcription</keyword>
<sequence>MSDDADLVRAAQAGDAMAMHELLARLEPAVGRWCGPIALHDGPDAAQEALVSIFQKLGQLREPAALWGWARRIAVRAAIRLARQRQAIPPMPADWFAGIPAPEEPELHTDITAVLERLAPEHRAVLVLRGIEGLTETEIAEVLDVPSGTVRSRLFRARRRFRQEWQR</sequence>
<comment type="caution">
    <text evidence="8">The sequence shown here is derived from an EMBL/GenBank/DDBJ whole genome shotgun (WGS) entry which is preliminary data.</text>
</comment>
<keyword evidence="2" id="KW-0805">Transcription regulation</keyword>
<evidence type="ECO:0000256" key="4">
    <source>
        <dbReference type="ARBA" id="ARBA00023125"/>
    </source>
</evidence>
<evidence type="ECO:0000259" key="7">
    <source>
        <dbReference type="Pfam" id="PF08281"/>
    </source>
</evidence>
<dbReference type="SUPFAM" id="SSF88659">
    <property type="entry name" value="Sigma3 and sigma4 domains of RNA polymerase sigma factors"/>
    <property type="match status" value="1"/>
</dbReference>
<evidence type="ECO:0000313" key="8">
    <source>
        <dbReference type="EMBL" id="NDL56919.1"/>
    </source>
</evidence>
<evidence type="ECO:0000259" key="6">
    <source>
        <dbReference type="Pfam" id="PF04542"/>
    </source>
</evidence>
<dbReference type="SUPFAM" id="SSF88946">
    <property type="entry name" value="Sigma2 domain of RNA polymerase sigma factors"/>
    <property type="match status" value="1"/>
</dbReference>
<dbReference type="Pfam" id="PF08281">
    <property type="entry name" value="Sigma70_r4_2"/>
    <property type="match status" value="1"/>
</dbReference>
<dbReference type="InterPro" id="IPR036388">
    <property type="entry name" value="WH-like_DNA-bd_sf"/>
</dbReference>
<comment type="similarity">
    <text evidence="1">Belongs to the sigma-70 factor family. ECF subfamily.</text>
</comment>
<feature type="domain" description="RNA polymerase sigma-70 region 2" evidence="6">
    <location>
        <begin position="43"/>
        <end position="86"/>
    </location>
</feature>
<dbReference type="GO" id="GO:0003677">
    <property type="term" value="F:DNA binding"/>
    <property type="evidence" value="ECO:0007669"/>
    <property type="project" value="UniProtKB-KW"/>
</dbReference>
<dbReference type="GO" id="GO:0006352">
    <property type="term" value="P:DNA-templated transcription initiation"/>
    <property type="evidence" value="ECO:0007669"/>
    <property type="project" value="InterPro"/>
</dbReference>
<dbReference type="PANTHER" id="PTHR43133">
    <property type="entry name" value="RNA POLYMERASE ECF-TYPE SIGMA FACTO"/>
    <property type="match status" value="1"/>
</dbReference>
<dbReference type="GO" id="GO:0016987">
    <property type="term" value="F:sigma factor activity"/>
    <property type="evidence" value="ECO:0007669"/>
    <property type="project" value="UniProtKB-KW"/>
</dbReference>
<proteinExistence type="inferred from homology"/>
<dbReference type="Pfam" id="PF04542">
    <property type="entry name" value="Sigma70_r2"/>
    <property type="match status" value="1"/>
</dbReference>
<dbReference type="InterPro" id="IPR039425">
    <property type="entry name" value="RNA_pol_sigma-70-like"/>
</dbReference>
<gene>
    <name evidence="8" type="ORF">F7O44_07525</name>
</gene>
<reference evidence="8 9" key="1">
    <citation type="submission" date="2019-11" db="EMBL/GenBank/DDBJ databases">
        <authorList>
            <person name="Li X.-J."/>
            <person name="Feng X.-M."/>
        </authorList>
    </citation>
    <scope>NUCLEOTIDE SEQUENCE [LARGE SCALE GENOMIC DNA]</scope>
    <source>
        <strain evidence="8 9">XMNu-373</strain>
    </source>
</reference>
<evidence type="ECO:0000256" key="3">
    <source>
        <dbReference type="ARBA" id="ARBA00023082"/>
    </source>
</evidence>
<dbReference type="InterPro" id="IPR014284">
    <property type="entry name" value="RNA_pol_sigma-70_dom"/>
</dbReference>
<evidence type="ECO:0000256" key="2">
    <source>
        <dbReference type="ARBA" id="ARBA00023015"/>
    </source>
</evidence>
<keyword evidence="9" id="KW-1185">Reference proteome</keyword>
<protein>
    <submittedName>
        <fullName evidence="8">Sigma-70 family RNA polymerase sigma factor</fullName>
    </submittedName>
</protein>
<dbReference type="InterPro" id="IPR013324">
    <property type="entry name" value="RNA_pol_sigma_r3/r4-like"/>
</dbReference>
<dbReference type="Proteomes" id="UP000460435">
    <property type="component" value="Unassembled WGS sequence"/>
</dbReference>
<dbReference type="InterPro" id="IPR013325">
    <property type="entry name" value="RNA_pol_sigma_r2"/>
</dbReference>
<dbReference type="PANTHER" id="PTHR43133:SF8">
    <property type="entry name" value="RNA POLYMERASE SIGMA FACTOR HI_1459-RELATED"/>
    <property type="match status" value="1"/>
</dbReference>
<dbReference type="RefSeq" id="WP_162449615.1">
    <property type="nucleotide sequence ID" value="NZ_WLZY01000002.1"/>
</dbReference>
<dbReference type="AlphaFoldDB" id="A0A7K3M0W9"/>